<evidence type="ECO:0000313" key="1">
    <source>
        <dbReference type="EMBL" id="TLG74247.1"/>
    </source>
</evidence>
<dbReference type="Pfam" id="PF13171">
    <property type="entry name" value="DUF4004"/>
    <property type="match status" value="1"/>
</dbReference>
<dbReference type="InParanoid" id="A0A5R8QEN0"/>
<dbReference type="Proteomes" id="UP000306912">
    <property type="component" value="Unassembled WGS sequence"/>
</dbReference>
<sequence>MKKTEEEISKKDLLRLTKISYGQLYRWKRQKLIPDVWFVKKSTLSGQETFFPKEKILERINAILEMKETHSFDEMSDLFSPDVQKQTYQLENIIAEATLSIKHVGAFMQYTERTSCSFFELLCIYISSKDEFAKYFSEEKNLETFYRSVVNWQKQVKNTLLELYMGDADGQIIYILASVDNQIFFDNNMQMIERISLDEYAKSLQLYLKD</sequence>
<dbReference type="EMBL" id="VBWP01000004">
    <property type="protein sequence ID" value="TLG74247.1"/>
    <property type="molecule type" value="Genomic_DNA"/>
</dbReference>
<gene>
    <name evidence="1" type="ORF">FEZ08_05950</name>
</gene>
<evidence type="ECO:0000313" key="2">
    <source>
        <dbReference type="Proteomes" id="UP000306912"/>
    </source>
</evidence>
<name>A0A5R8QEN0_9FIRM</name>
<protein>
    <submittedName>
        <fullName evidence="1">DUF4004 family protein</fullName>
    </submittedName>
</protein>
<organism evidence="1 2">
    <name type="scientific">Culicoidibacter larvae</name>
    <dbReference type="NCBI Taxonomy" id="2579976"/>
    <lineage>
        <taxon>Bacteria</taxon>
        <taxon>Bacillati</taxon>
        <taxon>Bacillota</taxon>
        <taxon>Culicoidibacteria</taxon>
        <taxon>Culicoidibacterales</taxon>
        <taxon>Culicoidibacteraceae</taxon>
        <taxon>Culicoidibacter</taxon>
    </lineage>
</organism>
<dbReference type="AlphaFoldDB" id="A0A5R8QEN0"/>
<dbReference type="OrthoDB" id="1648298at2"/>
<accession>A0A5R8QEN0</accession>
<dbReference type="RefSeq" id="WP_138190799.1">
    <property type="nucleotide sequence ID" value="NZ_VBWP01000004.1"/>
</dbReference>
<proteinExistence type="predicted"/>
<comment type="caution">
    <text evidence="1">The sequence shown here is derived from an EMBL/GenBank/DDBJ whole genome shotgun (WGS) entry which is preliminary data.</text>
</comment>
<keyword evidence="2" id="KW-1185">Reference proteome</keyword>
<dbReference type="InterPro" id="IPR025063">
    <property type="entry name" value="DUF4004"/>
</dbReference>
<dbReference type="FunCoup" id="A0A5R8QEN0">
    <property type="interactions" value="17"/>
</dbReference>
<reference evidence="1 2" key="1">
    <citation type="submission" date="2019-05" db="EMBL/GenBank/DDBJ databases">
        <title>Culicoidintestinum kansasii gen. nov., sp. nov. from the gastrointestinal tract of the biting midge, Culicoides sonorensis.</title>
        <authorList>
            <person name="Neupane S."/>
            <person name="Ghosh A."/>
            <person name="Gunther S."/>
            <person name="Martin K."/>
            <person name="Zurek L."/>
        </authorList>
    </citation>
    <scope>NUCLEOTIDE SEQUENCE [LARGE SCALE GENOMIC DNA]</scope>
    <source>
        <strain evidence="1 2">CS-1</strain>
    </source>
</reference>